<dbReference type="GO" id="GO:0005739">
    <property type="term" value="C:mitochondrion"/>
    <property type="evidence" value="ECO:0007669"/>
    <property type="project" value="GOC"/>
</dbReference>
<evidence type="ECO:0000313" key="4">
    <source>
        <dbReference type="EMBL" id="KAG9451572.1"/>
    </source>
</evidence>
<dbReference type="PANTHER" id="PTHR12151:SF1">
    <property type="entry name" value="PROTEIN SCO1 HOMOLOG 2, MITOCHONDRIAL"/>
    <property type="match status" value="1"/>
</dbReference>
<keyword evidence="3" id="KW-1133">Transmembrane helix</keyword>
<keyword evidence="3" id="KW-0472">Membrane</keyword>
<reference evidence="4 5" key="1">
    <citation type="submission" date="2021-07" db="EMBL/GenBank/DDBJ databases">
        <title>The Aristolochia fimbriata genome: insights into angiosperm evolution, floral development and chemical biosynthesis.</title>
        <authorList>
            <person name="Jiao Y."/>
        </authorList>
    </citation>
    <scope>NUCLEOTIDE SEQUENCE [LARGE SCALE GENOMIC DNA]</scope>
    <source>
        <strain evidence="4">IBCAS-2021</strain>
        <tissue evidence="4">Leaf</tissue>
    </source>
</reference>
<dbReference type="Gene3D" id="3.40.30.10">
    <property type="entry name" value="Glutaredoxin"/>
    <property type="match status" value="1"/>
</dbReference>
<name>A0AAV7EVB0_ARIFI</name>
<dbReference type="Pfam" id="PF02630">
    <property type="entry name" value="SCO1-SenC"/>
    <property type="match status" value="1"/>
</dbReference>
<evidence type="ECO:0000256" key="3">
    <source>
        <dbReference type="SAM" id="Phobius"/>
    </source>
</evidence>
<dbReference type="PANTHER" id="PTHR12151">
    <property type="entry name" value="ELECTRON TRANSPORT PROTIN SCO1/SENC FAMILY MEMBER"/>
    <property type="match status" value="1"/>
</dbReference>
<dbReference type="InterPro" id="IPR036249">
    <property type="entry name" value="Thioredoxin-like_sf"/>
</dbReference>
<accession>A0AAV7EVB0</accession>
<feature type="region of interest" description="Disordered" evidence="2">
    <location>
        <begin position="112"/>
        <end position="133"/>
    </location>
</feature>
<evidence type="ECO:0000256" key="1">
    <source>
        <dbReference type="ARBA" id="ARBA00010996"/>
    </source>
</evidence>
<evidence type="ECO:0000256" key="2">
    <source>
        <dbReference type="SAM" id="MobiDB-lite"/>
    </source>
</evidence>
<sequence>MCSSPCLPNPDFASSVRVRYNDEDFVVETYARISFPDAVEESIQFFRRVRSLRGYSGTPNNKSRNVNVHPSLVEQPVPPNSKTWMTFAVPTTILFVAGVAMLVHFNDERRAIPKGSQQGGANERTRNKPSFGGPFRLIDSENHVVTDADLRGNWSLLYFGYTSSPDVGPKEVQKMAEAIDTLESKHGVKLKPVFISIDPQRDSPSQLQVYLKEFDPRIMGLTGTVDSIRHAALEYRVYFKKDEEEGDDYLITTSHNMYLLDPNMEIVKCCTVDYDANQLCESILQEVKKASSSKKAPNQQLS</sequence>
<evidence type="ECO:0000313" key="5">
    <source>
        <dbReference type="Proteomes" id="UP000825729"/>
    </source>
</evidence>
<dbReference type="AlphaFoldDB" id="A0AAV7EVB0"/>
<dbReference type="Proteomes" id="UP000825729">
    <property type="component" value="Unassembled WGS sequence"/>
</dbReference>
<comment type="caution">
    <text evidence="4">The sequence shown here is derived from an EMBL/GenBank/DDBJ whole genome shotgun (WGS) entry which is preliminary data.</text>
</comment>
<keyword evidence="3" id="KW-0812">Transmembrane</keyword>
<feature type="transmembrane region" description="Helical" evidence="3">
    <location>
        <begin position="84"/>
        <end position="105"/>
    </location>
</feature>
<proteinExistence type="inferred from homology"/>
<organism evidence="4 5">
    <name type="scientific">Aristolochia fimbriata</name>
    <name type="common">White veined hardy Dutchman's pipe vine</name>
    <dbReference type="NCBI Taxonomy" id="158543"/>
    <lineage>
        <taxon>Eukaryota</taxon>
        <taxon>Viridiplantae</taxon>
        <taxon>Streptophyta</taxon>
        <taxon>Embryophyta</taxon>
        <taxon>Tracheophyta</taxon>
        <taxon>Spermatophyta</taxon>
        <taxon>Magnoliopsida</taxon>
        <taxon>Magnoliidae</taxon>
        <taxon>Piperales</taxon>
        <taxon>Aristolochiaceae</taxon>
        <taxon>Aristolochia</taxon>
    </lineage>
</organism>
<protein>
    <submittedName>
        <fullName evidence="4">Uncharacterized protein</fullName>
    </submittedName>
</protein>
<dbReference type="GO" id="GO:0033617">
    <property type="term" value="P:mitochondrial respiratory chain complex IV assembly"/>
    <property type="evidence" value="ECO:0007669"/>
    <property type="project" value="TreeGrafter"/>
</dbReference>
<gene>
    <name evidence="4" type="ORF">H6P81_011537</name>
</gene>
<dbReference type="SUPFAM" id="SSF52833">
    <property type="entry name" value="Thioredoxin-like"/>
    <property type="match status" value="1"/>
</dbReference>
<dbReference type="EMBL" id="JAINDJ010000004">
    <property type="protein sequence ID" value="KAG9451572.1"/>
    <property type="molecule type" value="Genomic_DNA"/>
</dbReference>
<dbReference type="InterPro" id="IPR003782">
    <property type="entry name" value="SCO1/SenC"/>
</dbReference>
<keyword evidence="5" id="KW-1185">Reference proteome</keyword>
<comment type="similarity">
    <text evidence="1">Belongs to the SCO1/2 family.</text>
</comment>
<dbReference type="FunFam" id="3.40.30.10:FF:000013">
    <property type="entry name" value="Blast:Protein SCO1 homolog, mitochondrial"/>
    <property type="match status" value="1"/>
</dbReference>
<dbReference type="CDD" id="cd02968">
    <property type="entry name" value="SCO"/>
    <property type="match status" value="1"/>
</dbReference>